<feature type="non-terminal residue" evidence="2">
    <location>
        <position position="1"/>
    </location>
</feature>
<feature type="region of interest" description="Disordered" evidence="1">
    <location>
        <begin position="1"/>
        <end position="74"/>
    </location>
</feature>
<sequence>ARGRGDQPAAAGPGGGRRAPRPRGPGGVGARGACRRWTGAGRARRAGRPGRRRPRARTSRDALPGAGLAAVAGV</sequence>
<name>A0A6J4JXC1_9ACTN</name>
<evidence type="ECO:0000313" key="2">
    <source>
        <dbReference type="EMBL" id="CAA9289993.1"/>
    </source>
</evidence>
<proteinExistence type="predicted"/>
<accession>A0A6J4JXC1</accession>
<organism evidence="2">
    <name type="scientific">uncultured Friedmanniella sp</name>
    <dbReference type="NCBI Taxonomy" id="335381"/>
    <lineage>
        <taxon>Bacteria</taxon>
        <taxon>Bacillati</taxon>
        <taxon>Actinomycetota</taxon>
        <taxon>Actinomycetes</taxon>
        <taxon>Propionibacteriales</taxon>
        <taxon>Nocardioidaceae</taxon>
        <taxon>Friedmanniella</taxon>
        <taxon>environmental samples</taxon>
    </lineage>
</organism>
<feature type="compositionally biased region" description="Low complexity" evidence="1">
    <location>
        <begin position="31"/>
        <end position="41"/>
    </location>
</feature>
<gene>
    <name evidence="2" type="ORF">AVDCRST_MAG48-438</name>
</gene>
<feature type="compositionally biased region" description="Basic residues" evidence="1">
    <location>
        <begin position="42"/>
        <end position="57"/>
    </location>
</feature>
<protein>
    <submittedName>
        <fullName evidence="2">Uncharacterized protein</fullName>
    </submittedName>
</protein>
<evidence type="ECO:0000256" key="1">
    <source>
        <dbReference type="SAM" id="MobiDB-lite"/>
    </source>
</evidence>
<feature type="non-terminal residue" evidence="2">
    <location>
        <position position="74"/>
    </location>
</feature>
<dbReference type="AlphaFoldDB" id="A0A6J4JXC1"/>
<reference evidence="2" key="1">
    <citation type="submission" date="2020-02" db="EMBL/GenBank/DDBJ databases">
        <authorList>
            <person name="Meier V. D."/>
        </authorList>
    </citation>
    <scope>NUCLEOTIDE SEQUENCE</scope>
    <source>
        <strain evidence="2">AVDCRST_MAG48</strain>
    </source>
</reference>
<feature type="compositionally biased region" description="Low complexity" evidence="1">
    <location>
        <begin position="1"/>
        <end position="11"/>
    </location>
</feature>
<dbReference type="EMBL" id="CADCTS010000063">
    <property type="protein sequence ID" value="CAA9289993.1"/>
    <property type="molecule type" value="Genomic_DNA"/>
</dbReference>
<feature type="compositionally biased region" description="Low complexity" evidence="1">
    <location>
        <begin position="62"/>
        <end position="74"/>
    </location>
</feature>